<organism evidence="1 2">
    <name type="scientific">Racocetra fulgida</name>
    <dbReference type="NCBI Taxonomy" id="60492"/>
    <lineage>
        <taxon>Eukaryota</taxon>
        <taxon>Fungi</taxon>
        <taxon>Fungi incertae sedis</taxon>
        <taxon>Mucoromycota</taxon>
        <taxon>Glomeromycotina</taxon>
        <taxon>Glomeromycetes</taxon>
        <taxon>Diversisporales</taxon>
        <taxon>Gigasporaceae</taxon>
        <taxon>Racocetra</taxon>
    </lineage>
</organism>
<reference evidence="1" key="1">
    <citation type="submission" date="2021-06" db="EMBL/GenBank/DDBJ databases">
        <authorList>
            <person name="Kallberg Y."/>
            <person name="Tangrot J."/>
            <person name="Rosling A."/>
        </authorList>
    </citation>
    <scope>NUCLEOTIDE SEQUENCE</scope>
    <source>
        <strain evidence="1">IN212</strain>
    </source>
</reference>
<sequence>MNLPQTGNSVEESNVSLLRNDIQIYESEQFEKEPSLISLPYEPEAEVDEIFDIDSSEEENKESALKIYKNQTFQ</sequence>
<comment type="caution">
    <text evidence="1">The sequence shown here is derived from an EMBL/GenBank/DDBJ whole genome shotgun (WGS) entry which is preliminary data.</text>
</comment>
<protein>
    <submittedName>
        <fullName evidence="1">5886_t:CDS:1</fullName>
    </submittedName>
</protein>
<dbReference type="EMBL" id="CAJVPZ010043102">
    <property type="protein sequence ID" value="CAG8765036.1"/>
    <property type="molecule type" value="Genomic_DNA"/>
</dbReference>
<evidence type="ECO:0000313" key="2">
    <source>
        <dbReference type="Proteomes" id="UP000789396"/>
    </source>
</evidence>
<dbReference type="Proteomes" id="UP000789396">
    <property type="component" value="Unassembled WGS sequence"/>
</dbReference>
<proteinExistence type="predicted"/>
<keyword evidence="2" id="KW-1185">Reference proteome</keyword>
<accession>A0A9N9J468</accession>
<dbReference type="AlphaFoldDB" id="A0A9N9J468"/>
<name>A0A9N9J468_9GLOM</name>
<feature type="non-terminal residue" evidence="1">
    <location>
        <position position="74"/>
    </location>
</feature>
<gene>
    <name evidence="1" type="ORF">RFULGI_LOCUS14612</name>
</gene>
<dbReference type="OrthoDB" id="2471772at2759"/>
<evidence type="ECO:0000313" key="1">
    <source>
        <dbReference type="EMBL" id="CAG8765036.1"/>
    </source>
</evidence>